<dbReference type="PANTHER" id="PTHR47619">
    <property type="entry name" value="METALLO-HYDROLASE YYCJ-RELATED"/>
    <property type="match status" value="1"/>
</dbReference>
<accession>A0A923KV20</accession>
<keyword evidence="3" id="KW-1185">Reference proteome</keyword>
<dbReference type="AlphaFoldDB" id="A0A923KV20"/>
<dbReference type="SUPFAM" id="SSF56281">
    <property type="entry name" value="Metallo-hydrolase/oxidoreductase"/>
    <property type="match status" value="1"/>
</dbReference>
<feature type="domain" description="Metallo-beta-lactamase" evidence="1">
    <location>
        <begin position="12"/>
        <end position="184"/>
    </location>
</feature>
<dbReference type="EMBL" id="JACONZ010000001">
    <property type="protein sequence ID" value="MBC5580311.1"/>
    <property type="molecule type" value="Genomic_DNA"/>
</dbReference>
<gene>
    <name evidence="2" type="ORF">H8S23_02210</name>
</gene>
<sequence>MATFLSLYSGSSGNCALVGENGRYLCVDMGKNCKTTINALYSAGLSVADLDGILITHEHSDHVSGLRVFLKHYPVPVYGSEATLAYLADHGMVPPTAQLQVLEGCGRVGEFEVRSFHTSHDSVDCCGFRVTAPSGRTAALATDLGVITDEVMQGLAGADLVVLEANYDAVRLRTGPYPYYLKARIASPRGHLCNADTGETLTKLLQCGCERFALCHLSQENNTPELALGAVTSAFLAAGALPGRDGLLRVLSRSSVTPAINF</sequence>
<protein>
    <submittedName>
        <fullName evidence="2">MBL fold metallo-hydrolase</fullName>
    </submittedName>
</protein>
<dbReference type="RefSeq" id="WP_186886673.1">
    <property type="nucleotide sequence ID" value="NZ_JACONZ010000001.1"/>
</dbReference>
<dbReference type="Pfam" id="PF12706">
    <property type="entry name" value="Lactamase_B_2"/>
    <property type="match status" value="1"/>
</dbReference>
<comment type="caution">
    <text evidence="2">The sequence shown here is derived from an EMBL/GenBank/DDBJ whole genome shotgun (WGS) entry which is preliminary data.</text>
</comment>
<dbReference type="InterPro" id="IPR001279">
    <property type="entry name" value="Metallo-B-lactamas"/>
</dbReference>
<dbReference type="InterPro" id="IPR052533">
    <property type="entry name" value="WalJ/YycJ-like"/>
</dbReference>
<proteinExistence type="predicted"/>
<evidence type="ECO:0000313" key="3">
    <source>
        <dbReference type="Proteomes" id="UP000659630"/>
    </source>
</evidence>
<dbReference type="InterPro" id="IPR036866">
    <property type="entry name" value="RibonucZ/Hydroxyglut_hydro"/>
</dbReference>
<evidence type="ECO:0000259" key="1">
    <source>
        <dbReference type="SMART" id="SM00849"/>
    </source>
</evidence>
<reference evidence="2" key="1">
    <citation type="submission" date="2020-08" db="EMBL/GenBank/DDBJ databases">
        <title>Genome public.</title>
        <authorList>
            <person name="Liu C."/>
            <person name="Sun Q."/>
        </authorList>
    </citation>
    <scope>NUCLEOTIDE SEQUENCE</scope>
    <source>
        <strain evidence="2">BX8</strain>
    </source>
</reference>
<organism evidence="2 3">
    <name type="scientific">Anaerofilum hominis</name>
    <dbReference type="NCBI Taxonomy" id="2763016"/>
    <lineage>
        <taxon>Bacteria</taxon>
        <taxon>Bacillati</taxon>
        <taxon>Bacillota</taxon>
        <taxon>Clostridia</taxon>
        <taxon>Eubacteriales</taxon>
        <taxon>Oscillospiraceae</taxon>
        <taxon>Anaerofilum</taxon>
    </lineage>
</organism>
<dbReference type="Proteomes" id="UP000659630">
    <property type="component" value="Unassembled WGS sequence"/>
</dbReference>
<dbReference type="Gene3D" id="3.60.15.10">
    <property type="entry name" value="Ribonuclease Z/Hydroxyacylglutathione hydrolase-like"/>
    <property type="match status" value="1"/>
</dbReference>
<dbReference type="SMART" id="SM00849">
    <property type="entry name" value="Lactamase_B"/>
    <property type="match status" value="1"/>
</dbReference>
<dbReference type="PANTHER" id="PTHR47619:SF1">
    <property type="entry name" value="EXODEOXYRIBONUCLEASE WALJ"/>
    <property type="match status" value="1"/>
</dbReference>
<evidence type="ECO:0000313" key="2">
    <source>
        <dbReference type="EMBL" id="MBC5580311.1"/>
    </source>
</evidence>
<name>A0A923KV20_9FIRM</name>